<gene>
    <name evidence="1" type="ORF">dnl_33830</name>
</gene>
<reference evidence="1" key="1">
    <citation type="journal article" date="2021" name="Microb. Physiol.">
        <title>Proteogenomic Insights into the Physiology of Marine, Sulfate-Reducing, Filamentous Desulfonema limicola and Desulfonema magnum.</title>
        <authorList>
            <person name="Schnaars V."/>
            <person name="Wohlbrand L."/>
            <person name="Scheve S."/>
            <person name="Hinrichs C."/>
            <person name="Reinhardt R."/>
            <person name="Rabus R."/>
        </authorList>
    </citation>
    <scope>NUCLEOTIDE SEQUENCE</scope>
    <source>
        <strain evidence="1">5ac10</strain>
    </source>
</reference>
<proteinExistence type="predicted"/>
<name>A0A975GH96_9BACT</name>
<sequence>MNYKNKYLAIIRKIFLIQIIILFFCGLSSASEEQDYPLWELGLFAGAARIPHYRGSDEYNIYALPLPYFIYRGEIVQAGRDGIKGIFYKNNYIETNISISGNPPVDGDNDARDDMPDLDALFEFGPAVKWFFMGKDRQDNLYLEASLRAASSLGFDRGLDIKYQGLRQGVNLIYNNKELFKNIKLIFGLNAGVDFTDSRLNGYFYDVGPGYVSHRRGYYDSDSGYAGFSVSGFLQKVLTKNLSLGGYLRLDNIKGAVFENSPLVRDKNNIVVGCALSWKIIESKKRTVSDQDLNY</sequence>
<organism evidence="1 2">
    <name type="scientific">Desulfonema limicola</name>
    <dbReference type="NCBI Taxonomy" id="45656"/>
    <lineage>
        <taxon>Bacteria</taxon>
        <taxon>Pseudomonadati</taxon>
        <taxon>Thermodesulfobacteriota</taxon>
        <taxon>Desulfobacteria</taxon>
        <taxon>Desulfobacterales</taxon>
        <taxon>Desulfococcaceae</taxon>
        <taxon>Desulfonema</taxon>
    </lineage>
</organism>
<dbReference type="RefSeq" id="WP_207687130.1">
    <property type="nucleotide sequence ID" value="NZ_CP061799.1"/>
</dbReference>
<evidence type="ECO:0000313" key="2">
    <source>
        <dbReference type="Proteomes" id="UP000663720"/>
    </source>
</evidence>
<dbReference type="Pfam" id="PF06629">
    <property type="entry name" value="MipA"/>
    <property type="match status" value="1"/>
</dbReference>
<protein>
    <submittedName>
        <fullName evidence="1">MltA-interacting protein domain-containing protein</fullName>
    </submittedName>
</protein>
<dbReference type="AlphaFoldDB" id="A0A975GH96"/>
<dbReference type="Proteomes" id="UP000663720">
    <property type="component" value="Chromosome"/>
</dbReference>
<dbReference type="KEGG" id="dli:dnl_33830"/>
<dbReference type="EMBL" id="CP061799">
    <property type="protein sequence ID" value="QTA81059.1"/>
    <property type="molecule type" value="Genomic_DNA"/>
</dbReference>
<keyword evidence="2" id="KW-1185">Reference proteome</keyword>
<accession>A0A975GH96</accession>
<evidence type="ECO:0000313" key="1">
    <source>
        <dbReference type="EMBL" id="QTA81059.1"/>
    </source>
</evidence>
<dbReference type="InterPro" id="IPR010583">
    <property type="entry name" value="MipA"/>
</dbReference>